<protein>
    <submittedName>
        <fullName evidence="1">Uncharacterized protein</fullName>
    </submittedName>
</protein>
<evidence type="ECO:0000313" key="2">
    <source>
        <dbReference type="Proteomes" id="UP000828048"/>
    </source>
</evidence>
<accession>A0ACB7YYW6</accession>
<comment type="caution">
    <text evidence="1">The sequence shown here is derived from an EMBL/GenBank/DDBJ whole genome shotgun (WGS) entry which is preliminary data.</text>
</comment>
<organism evidence="1 2">
    <name type="scientific">Vaccinium darrowii</name>
    <dbReference type="NCBI Taxonomy" id="229202"/>
    <lineage>
        <taxon>Eukaryota</taxon>
        <taxon>Viridiplantae</taxon>
        <taxon>Streptophyta</taxon>
        <taxon>Embryophyta</taxon>
        <taxon>Tracheophyta</taxon>
        <taxon>Spermatophyta</taxon>
        <taxon>Magnoliopsida</taxon>
        <taxon>eudicotyledons</taxon>
        <taxon>Gunneridae</taxon>
        <taxon>Pentapetalae</taxon>
        <taxon>asterids</taxon>
        <taxon>Ericales</taxon>
        <taxon>Ericaceae</taxon>
        <taxon>Vaccinioideae</taxon>
        <taxon>Vaccinieae</taxon>
        <taxon>Vaccinium</taxon>
    </lineage>
</organism>
<proteinExistence type="predicted"/>
<keyword evidence="2" id="KW-1185">Reference proteome</keyword>
<sequence>MTSLSKHVYTGDGEDRISSLPEALLLHILSLMPTQYAVRTSILSLRWKDLWALVPSLDFEWLSSKTVDDNHLSFVNFVDHVLLRKLTSIERVSFYVRGLDSKVVASRLHEWLRVAIRRHVRVIDIEMCPYQPLSLPSELFTCKTLTRLQLARELEFDTPLSSVWLPNLRDLQVSLHFPGNDITQKLFSSCPLLQDLYIRANMENEEDTVLNVCAPALKRLEFQLVAYLHNEHLERGMMLSRNKIVVNAPVLEDLIVNDDYLPFYSLENLSSLVSAYIEVGHCCIQDIGMKEHANQIFKLLEGITSVKFLTLASGTMAALDFADDNKLPLFPNLIRLNLIVPDDYSWRLLPDLLCSAPNLATLVLRKAFCKGDLIHEFSWVEPHRTTSCFLSKLEKLVVIQFHGVDSELKLLKYFLENGNVLKKVLIDCSHLTLEEKSNFLEKVVQFQRVSKTCRIEHCDSPICVKL</sequence>
<name>A0ACB7YYW6_9ERIC</name>
<reference evidence="1 2" key="1">
    <citation type="journal article" date="2021" name="Hortic Res">
        <title>High-quality reference genome and annotation aids understanding of berry development for evergreen blueberry (Vaccinium darrowii).</title>
        <authorList>
            <person name="Yu J."/>
            <person name="Hulse-Kemp A.M."/>
            <person name="Babiker E."/>
            <person name="Staton M."/>
        </authorList>
    </citation>
    <scope>NUCLEOTIDE SEQUENCE [LARGE SCALE GENOMIC DNA]</scope>
    <source>
        <strain evidence="2">cv. NJ 8807/NJ 8810</strain>
        <tissue evidence="1">Young leaf</tissue>
    </source>
</reference>
<dbReference type="EMBL" id="CM037153">
    <property type="protein sequence ID" value="KAH7858049.1"/>
    <property type="molecule type" value="Genomic_DNA"/>
</dbReference>
<evidence type="ECO:0000313" key="1">
    <source>
        <dbReference type="EMBL" id="KAH7858049.1"/>
    </source>
</evidence>
<gene>
    <name evidence="1" type="ORF">Vadar_019499</name>
</gene>
<dbReference type="Proteomes" id="UP000828048">
    <property type="component" value="Chromosome 3"/>
</dbReference>